<keyword evidence="2" id="KW-1185">Reference proteome</keyword>
<reference evidence="2" key="1">
    <citation type="journal article" date="2018" name="BMC Genomics">
        <title>Genomic insights into host adaptation between the wheat stripe rust pathogen (Puccinia striiformis f. sp. tritici) and the barley stripe rust pathogen (Puccinia striiformis f. sp. hordei).</title>
        <authorList>
            <person name="Xia C."/>
            <person name="Wang M."/>
            <person name="Yin C."/>
            <person name="Cornejo O.E."/>
            <person name="Hulbert S.H."/>
            <person name="Chen X."/>
        </authorList>
    </citation>
    <scope>NUCLEOTIDE SEQUENCE [LARGE SCALE GENOMIC DNA]</scope>
    <source>
        <strain evidence="2">93-210</strain>
    </source>
</reference>
<proteinExistence type="predicted"/>
<gene>
    <name evidence="1" type="ORF">MJO28_004380</name>
</gene>
<reference evidence="1 2" key="3">
    <citation type="journal article" date="2022" name="Microbiol. Spectr.">
        <title>Folding features and dynamics of 3D genome architecture in plant fungal pathogens.</title>
        <authorList>
            <person name="Xia C."/>
        </authorList>
    </citation>
    <scope>NUCLEOTIDE SEQUENCE [LARGE SCALE GENOMIC DNA]</scope>
    <source>
        <strain evidence="1 2">93-210</strain>
    </source>
</reference>
<evidence type="ECO:0000313" key="2">
    <source>
        <dbReference type="Proteomes" id="UP001060170"/>
    </source>
</evidence>
<organism evidence="1 2">
    <name type="scientific">Puccinia striiformis f. sp. tritici</name>
    <dbReference type="NCBI Taxonomy" id="168172"/>
    <lineage>
        <taxon>Eukaryota</taxon>
        <taxon>Fungi</taxon>
        <taxon>Dikarya</taxon>
        <taxon>Basidiomycota</taxon>
        <taxon>Pucciniomycotina</taxon>
        <taxon>Pucciniomycetes</taxon>
        <taxon>Pucciniales</taxon>
        <taxon>Pucciniaceae</taxon>
        <taxon>Puccinia</taxon>
    </lineage>
</organism>
<name>A0ACC0EP98_9BASI</name>
<protein>
    <submittedName>
        <fullName evidence="1">Uncharacterized protein</fullName>
    </submittedName>
</protein>
<dbReference type="EMBL" id="CM045868">
    <property type="protein sequence ID" value="KAI7957285.1"/>
    <property type="molecule type" value="Genomic_DNA"/>
</dbReference>
<dbReference type="Proteomes" id="UP001060170">
    <property type="component" value="Chromosome 4"/>
</dbReference>
<accession>A0ACC0EP98</accession>
<reference evidence="2" key="2">
    <citation type="journal article" date="2018" name="Mol. Plant Microbe Interact.">
        <title>Genome sequence resources for the wheat stripe rust pathogen (Puccinia striiformis f. sp. tritici) and the barley stripe rust pathogen (Puccinia striiformis f. sp. hordei).</title>
        <authorList>
            <person name="Xia C."/>
            <person name="Wang M."/>
            <person name="Yin C."/>
            <person name="Cornejo O.E."/>
            <person name="Hulbert S.H."/>
            <person name="Chen X."/>
        </authorList>
    </citation>
    <scope>NUCLEOTIDE SEQUENCE [LARGE SCALE GENOMIC DNA]</scope>
    <source>
        <strain evidence="2">93-210</strain>
    </source>
</reference>
<comment type="caution">
    <text evidence="1">The sequence shown here is derived from an EMBL/GenBank/DDBJ whole genome shotgun (WGS) entry which is preliminary data.</text>
</comment>
<sequence length="173" mass="19968">MHVIFTSSDSFFEGWLRKRVDYLHHKTLVVGDLPLEEAKQYFLDVVEDHTYLSKHDKDRLISVDFKIPFRMTGGRMFLVDEYVEQVAVSGHFKDPMDFEPTQVAYTTLEDELLGKAKPYDQEKSVGSVGFIHYRPLSRFSRDLLPRPLESVITAQSEPALRAMEAPLKKCGKQ</sequence>
<evidence type="ECO:0000313" key="1">
    <source>
        <dbReference type="EMBL" id="KAI7957285.1"/>
    </source>
</evidence>